<sequence>MGTAYDAATVDSICRRLRGLVQEAFQRHLYTTAVFYADKLVSLKHEPEDLYTLAECYYKNGEHRRVLHLLKKHGEVTRGDARLKLLAVQSLMEAKDWDECLRYLEDVAPADSLANSDGRTGSVFALLRGRVFEALENLESALVWYERAVQLDPYCHEALDRLVGSHLLTHDREVALVSGLSLHAEDEWLRHLYAAKLLAARSGAGPDLPISASDDAASLQEHRAPGGLAPEQAASALLGAAAAERGCRAGGPAPQRPLQDEYPVPRLPPGLARNGDVLAAIAARHFCEGLYQSCYQVSKGVLEEDPYHLKVMPAHVASLVMLEQKSLVYYVAHKLVNAYPSSAVAWFAAGCYNYMVKKYEPARRFYHKALSLDHTFAPAWVAYGHAFASHDESDQALAAYRTASRLFPGSHLPWIFIGMEYVRTNSLQLAQQCLECARSLMPSDPLIYNELGVVAFQRKNYKLACDLLARALQLSSFPQEATCANLGHALLKCRLYGRALEAFQQANRLNPRSAPALTGIGFSLQLLERPEEAIEYYHRALALRRDDPVAAEMLGYAAQEAAEAVSWNMEL</sequence>
<evidence type="ECO:0000256" key="3">
    <source>
        <dbReference type="ARBA" id="ARBA00022776"/>
    </source>
</evidence>
<dbReference type="Pfam" id="PF12895">
    <property type="entry name" value="ANAPC3"/>
    <property type="match status" value="1"/>
</dbReference>
<evidence type="ECO:0000256" key="4">
    <source>
        <dbReference type="ARBA" id="ARBA00022786"/>
    </source>
</evidence>
<accession>A0ABN9XD12</accession>
<feature type="repeat" description="TPR" evidence="7">
    <location>
        <begin position="122"/>
        <end position="155"/>
    </location>
</feature>
<dbReference type="SMART" id="SM00028">
    <property type="entry name" value="TPR"/>
    <property type="match status" value="8"/>
</dbReference>
<dbReference type="PANTHER" id="PTHR12558">
    <property type="entry name" value="CELL DIVISION CYCLE 16,23,27"/>
    <property type="match status" value="1"/>
</dbReference>
<evidence type="ECO:0000256" key="2">
    <source>
        <dbReference type="ARBA" id="ARBA00022737"/>
    </source>
</evidence>
<organism evidence="8 9">
    <name type="scientific">Prorocentrum cordatum</name>
    <dbReference type="NCBI Taxonomy" id="2364126"/>
    <lineage>
        <taxon>Eukaryota</taxon>
        <taxon>Sar</taxon>
        <taxon>Alveolata</taxon>
        <taxon>Dinophyceae</taxon>
        <taxon>Prorocentrales</taxon>
        <taxon>Prorocentraceae</taxon>
        <taxon>Prorocentrum</taxon>
    </lineage>
</organism>
<feature type="repeat" description="TPR" evidence="7">
    <location>
        <begin position="377"/>
        <end position="410"/>
    </location>
</feature>
<proteinExistence type="predicted"/>
<protein>
    <recommendedName>
        <fullName evidence="10">Anaphase-promoting complex subunit 6</fullName>
    </recommendedName>
</protein>
<feature type="repeat" description="TPR" evidence="7">
    <location>
        <begin position="514"/>
        <end position="547"/>
    </location>
</feature>
<dbReference type="Gene3D" id="1.25.40.10">
    <property type="entry name" value="Tetratricopeptide repeat domain"/>
    <property type="match status" value="2"/>
</dbReference>
<reference evidence="8" key="1">
    <citation type="submission" date="2023-10" db="EMBL/GenBank/DDBJ databases">
        <authorList>
            <person name="Chen Y."/>
            <person name="Shah S."/>
            <person name="Dougan E. K."/>
            <person name="Thang M."/>
            <person name="Chan C."/>
        </authorList>
    </citation>
    <scope>NUCLEOTIDE SEQUENCE [LARGE SCALE GENOMIC DNA]</scope>
</reference>
<evidence type="ECO:0000256" key="1">
    <source>
        <dbReference type="ARBA" id="ARBA00022618"/>
    </source>
</evidence>
<evidence type="ECO:0000313" key="9">
    <source>
        <dbReference type="Proteomes" id="UP001189429"/>
    </source>
</evidence>
<keyword evidence="3" id="KW-0498">Mitosis</keyword>
<keyword evidence="5 7" id="KW-0802">TPR repeat</keyword>
<dbReference type="Pfam" id="PF13432">
    <property type="entry name" value="TPR_16"/>
    <property type="match status" value="2"/>
</dbReference>
<dbReference type="Pfam" id="PF13181">
    <property type="entry name" value="TPR_8"/>
    <property type="match status" value="1"/>
</dbReference>
<dbReference type="EMBL" id="CAUYUJ010020094">
    <property type="protein sequence ID" value="CAK0895839.1"/>
    <property type="molecule type" value="Genomic_DNA"/>
</dbReference>
<keyword evidence="4" id="KW-0833">Ubl conjugation pathway</keyword>
<dbReference type="InterPro" id="IPR011990">
    <property type="entry name" value="TPR-like_helical_dom_sf"/>
</dbReference>
<keyword evidence="2" id="KW-0677">Repeat</keyword>
<evidence type="ECO:0008006" key="10">
    <source>
        <dbReference type="Google" id="ProtNLM"/>
    </source>
</evidence>
<evidence type="ECO:0000256" key="7">
    <source>
        <dbReference type="PROSITE-ProRule" id="PRU00339"/>
    </source>
</evidence>
<feature type="repeat" description="TPR" evidence="7">
    <location>
        <begin position="480"/>
        <end position="513"/>
    </location>
</feature>
<evidence type="ECO:0000256" key="6">
    <source>
        <dbReference type="ARBA" id="ARBA00023306"/>
    </source>
</evidence>
<evidence type="ECO:0000256" key="5">
    <source>
        <dbReference type="ARBA" id="ARBA00022803"/>
    </source>
</evidence>
<dbReference type="InterPro" id="IPR019734">
    <property type="entry name" value="TPR_rpt"/>
</dbReference>
<keyword evidence="6" id="KW-0131">Cell cycle</keyword>
<evidence type="ECO:0000313" key="8">
    <source>
        <dbReference type="EMBL" id="CAK0895839.1"/>
    </source>
</evidence>
<dbReference type="PANTHER" id="PTHR12558:SF9">
    <property type="entry name" value="CELL DIVISION CYCLE PROTEIN 16 HOMOLOG"/>
    <property type="match status" value="1"/>
</dbReference>
<dbReference type="PROSITE" id="PS50005">
    <property type="entry name" value="TPR"/>
    <property type="match status" value="4"/>
</dbReference>
<keyword evidence="1" id="KW-0132">Cell division</keyword>
<gene>
    <name evidence="8" type="ORF">PCOR1329_LOCUS74458</name>
</gene>
<comment type="caution">
    <text evidence="8">The sequence shown here is derived from an EMBL/GenBank/DDBJ whole genome shotgun (WGS) entry which is preliminary data.</text>
</comment>
<keyword evidence="9" id="KW-1185">Reference proteome</keyword>
<dbReference type="Proteomes" id="UP001189429">
    <property type="component" value="Unassembled WGS sequence"/>
</dbReference>
<dbReference type="SUPFAM" id="SSF48452">
    <property type="entry name" value="TPR-like"/>
    <property type="match status" value="2"/>
</dbReference>
<name>A0ABN9XD12_9DINO</name>